<keyword evidence="2" id="KW-1185">Reference proteome</keyword>
<organism evidence="1 2">
    <name type="scientific">Pectobacterium phage vB_PatP_CB4</name>
    <dbReference type="NCBI Taxonomy" id="1958919"/>
    <lineage>
        <taxon>Viruses</taxon>
        <taxon>Duplodnaviria</taxon>
        <taxon>Heunggongvirae</taxon>
        <taxon>Uroviricota</taxon>
        <taxon>Caudoviricetes</taxon>
        <taxon>Schitoviridae</taxon>
        <taxon>Cbunavirus</taxon>
        <taxon>Cbunavirus CB4</taxon>
    </lineage>
</organism>
<proteinExistence type="predicted"/>
<dbReference type="Pfam" id="PF13589">
    <property type="entry name" value="HATPase_c_3"/>
    <property type="match status" value="1"/>
</dbReference>
<evidence type="ECO:0000313" key="2">
    <source>
        <dbReference type="Proteomes" id="UP000241311"/>
    </source>
</evidence>
<dbReference type="SUPFAM" id="SSF55874">
    <property type="entry name" value="ATPase domain of HSP90 chaperone/DNA topoisomerase II/histidine kinase"/>
    <property type="match status" value="1"/>
</dbReference>
<dbReference type="Gene3D" id="3.30.565.10">
    <property type="entry name" value="Histidine kinase-like ATPase, C-terminal domain"/>
    <property type="match status" value="1"/>
</dbReference>
<accession>A0A2P0N9T5</accession>
<gene>
    <name evidence="1" type="ORF">CB4_47</name>
</gene>
<protein>
    <submittedName>
        <fullName evidence="1">RIIA-like protein</fullName>
    </submittedName>
</protein>
<dbReference type="EMBL" id="KY549659">
    <property type="protein sequence ID" value="AQT27889.1"/>
    <property type="molecule type" value="Genomic_DNA"/>
</dbReference>
<dbReference type="Proteomes" id="UP000241311">
    <property type="component" value="Segment"/>
</dbReference>
<reference evidence="1 2" key="1">
    <citation type="submission" date="2017-01" db="EMBL/GenBank/DDBJ databases">
        <title>Isolation and characterization of Pectobacterium phages.</title>
        <authorList>
            <person name="Buttimer C.T.H."/>
            <person name="Lucid A."/>
            <person name="Coffey A."/>
        </authorList>
    </citation>
    <scope>NUCLEOTIDE SEQUENCE [LARGE SCALE GENOMIC DNA]</scope>
</reference>
<name>A0A2P0N9T5_9CAUD</name>
<sequence length="808" mass="91796">MNVSDSTQLATSATLGGSTAIDFGITDDPAFFQILSANLYSNQKLAVVRETLCNLWDAHIDAGITHIPGFVRITADNKLIFRDYGKGIAPENMGAVYGTYGASTKKNDSRSTGGFGLGCKSPFAYTDSFRVTSHHNGVKTVYNVTKSSVETNGKPGIIQIMQAPTDETGLEVSIPIEEDDHYEFIQYIRYIVKHGEMKMRLKVEGYYSNSTTDHMPVMGMSKEVGAYSFNSHDWYDDYMGDHAVFIRYGGVVYPALDTPATRAALETIKRFMRIIDVDRIMVQAAPDTLALTPSREALSSQKMTENGVVDLCLKLTERVEKDIRASIPADAKRVAQRITSLSINQLDTTEWINWVRSMPSLSQRYILSSLGKCFRKHYKSMMRNAEMEVYRNAFKGHKFQKQILKAVCAAKESKNELPYRKLFWQFVAKPVLKMVKHKDLNIGSLRSMQYAPYRNMKARNHHVYHKEMDLRAMAYSMAMPTVFVTTRLRDIDITCGAWPGFAARTGNRNYFVYHIGKKKDENLAPIAAFESRNWTVVDITQNHEWDPIIKTSKIRDANKKPAKPKVSNGLIPLSNICKPVKTGFVFVKSLVKDKSEWEGETDAPLFYVDYADVTTTKLGRYCTNKMVTDDMLKNAVIVRTGVERNMAIKRGAVPVDQFFIKPMLEIYLGKEMKDYLTRRRAPDLSSVHEIKAPVLRLLKALDITVPGLKKIWYRSDLEEVLKVIGRDSLYRLHVDEVITDEEYERALVVSKYLLQEFSWIKQIKAVMRDSIIEAIDIGKMRTSLVKRPERKAAFRSLVLIAMKNGTKK</sequence>
<dbReference type="InterPro" id="IPR036890">
    <property type="entry name" value="HATPase_C_sf"/>
</dbReference>
<evidence type="ECO:0000313" key="1">
    <source>
        <dbReference type="EMBL" id="AQT27889.1"/>
    </source>
</evidence>